<dbReference type="PANTHER" id="PTHR20836:SF0">
    <property type="entry name" value="4-HYDROXY-TETRAHYDRODIPICOLINATE REDUCTASE 1, CHLOROPLASTIC-RELATED"/>
    <property type="match status" value="1"/>
</dbReference>
<organism evidence="14">
    <name type="scientific">Tetraselmis sp. GSL018</name>
    <dbReference type="NCBI Taxonomy" id="582737"/>
    <lineage>
        <taxon>Eukaryota</taxon>
        <taxon>Viridiplantae</taxon>
        <taxon>Chlorophyta</taxon>
        <taxon>core chlorophytes</taxon>
        <taxon>Chlorodendrophyceae</taxon>
        <taxon>Chlorodendrales</taxon>
        <taxon>Chlorodendraceae</taxon>
        <taxon>Tetraselmis</taxon>
    </lineage>
</organism>
<evidence type="ECO:0000256" key="8">
    <source>
        <dbReference type="ARBA" id="ARBA00037922"/>
    </source>
</evidence>
<feature type="domain" description="Dihydrodipicolinate reductase C-terminal" evidence="13">
    <location>
        <begin position="143"/>
        <end position="281"/>
    </location>
</feature>
<dbReference type="Gene3D" id="3.40.50.720">
    <property type="entry name" value="NAD(P)-binding Rossmann-like Domain"/>
    <property type="match status" value="1"/>
</dbReference>
<dbReference type="InterPro" id="IPR023940">
    <property type="entry name" value="DHDPR_bac"/>
</dbReference>
<comment type="catalytic activity">
    <reaction evidence="10">
        <text>(S)-2,3,4,5-tetrahydrodipicolinate + NADP(+) + H2O = (2S,4S)-4-hydroxy-2,3,4,5-tetrahydrodipicolinate + NADPH + H(+)</text>
        <dbReference type="Rhea" id="RHEA:35331"/>
        <dbReference type="ChEBI" id="CHEBI:15377"/>
        <dbReference type="ChEBI" id="CHEBI:15378"/>
        <dbReference type="ChEBI" id="CHEBI:16845"/>
        <dbReference type="ChEBI" id="CHEBI:57783"/>
        <dbReference type="ChEBI" id="CHEBI:58349"/>
        <dbReference type="ChEBI" id="CHEBI:67139"/>
        <dbReference type="EC" id="1.17.1.8"/>
    </reaction>
</comment>
<dbReference type="EMBL" id="GBEZ01021195">
    <property type="protein sequence ID" value="JAC65536.1"/>
    <property type="molecule type" value="Transcribed_RNA"/>
</dbReference>
<dbReference type="NCBIfam" id="TIGR02130">
    <property type="entry name" value="dapB_plant"/>
    <property type="match status" value="1"/>
</dbReference>
<dbReference type="GO" id="GO:0019877">
    <property type="term" value="P:diaminopimelate biosynthetic process"/>
    <property type="evidence" value="ECO:0007669"/>
    <property type="project" value="UniProtKB-KW"/>
</dbReference>
<keyword evidence="5" id="KW-0560">Oxidoreductase</keyword>
<protein>
    <recommendedName>
        <fullName evidence="9">4-hydroxy-tetrahydrodipicolinate reductase</fullName>
        <ecNumber evidence="9">1.17.1.8</ecNumber>
    </recommendedName>
</protein>
<feature type="domain" description="Dihydrodipicolinate reductase N-terminal" evidence="12">
    <location>
        <begin position="16"/>
        <end position="136"/>
    </location>
</feature>
<dbReference type="PANTHER" id="PTHR20836">
    <property type="entry name" value="DIHYDRODIPICOLINATE REDUCTASE"/>
    <property type="match status" value="1"/>
</dbReference>
<dbReference type="Gene3D" id="3.30.360.10">
    <property type="entry name" value="Dihydrodipicolinate Reductase, domain 2"/>
    <property type="match status" value="1"/>
</dbReference>
<evidence type="ECO:0000256" key="3">
    <source>
        <dbReference type="ARBA" id="ARBA00022857"/>
    </source>
</evidence>
<reference evidence="14" key="1">
    <citation type="submission" date="2014-05" db="EMBL/GenBank/DDBJ databases">
        <title>The transcriptome of the halophilic microalga Tetraselmis sp. GSL018 isolated from the Great Salt Lake, Utah.</title>
        <authorList>
            <person name="Jinkerson R.E."/>
            <person name="D'Adamo S."/>
            <person name="Posewitz M.C."/>
        </authorList>
    </citation>
    <scope>NUCLEOTIDE SEQUENCE</scope>
    <source>
        <strain evidence="14">GSL018</strain>
    </source>
</reference>
<dbReference type="GO" id="GO:0009089">
    <property type="term" value="P:lysine biosynthetic process via diaminopimelate"/>
    <property type="evidence" value="ECO:0007669"/>
    <property type="project" value="InterPro"/>
</dbReference>
<evidence type="ECO:0000256" key="6">
    <source>
        <dbReference type="ARBA" id="ARBA00023027"/>
    </source>
</evidence>
<dbReference type="GO" id="GO:0009570">
    <property type="term" value="C:chloroplast stroma"/>
    <property type="evidence" value="ECO:0007669"/>
    <property type="project" value="TreeGrafter"/>
</dbReference>
<keyword evidence="3" id="KW-0521">NADP</keyword>
<dbReference type="Pfam" id="PF05173">
    <property type="entry name" value="DapB_C"/>
    <property type="match status" value="1"/>
</dbReference>
<evidence type="ECO:0000256" key="1">
    <source>
        <dbReference type="ARBA" id="ARBA00006642"/>
    </source>
</evidence>
<dbReference type="GO" id="GO:0008839">
    <property type="term" value="F:4-hydroxy-tetrahydrodipicolinate reductase"/>
    <property type="evidence" value="ECO:0007669"/>
    <property type="project" value="UniProtKB-EC"/>
</dbReference>
<dbReference type="InterPro" id="IPR036291">
    <property type="entry name" value="NAD(P)-bd_dom_sf"/>
</dbReference>
<gene>
    <name evidence="14" type="primary">DAPB</name>
    <name evidence="14" type="ORF">TSPGSL018_15813</name>
</gene>
<dbReference type="EC" id="1.17.1.8" evidence="9"/>
<dbReference type="InterPro" id="IPR000846">
    <property type="entry name" value="DapB_N"/>
</dbReference>
<dbReference type="InterPro" id="IPR011859">
    <property type="entry name" value="Dihydrodipicolinate_Rdtase_pln"/>
</dbReference>
<dbReference type="PIRSF" id="PIRSF000161">
    <property type="entry name" value="DHPR"/>
    <property type="match status" value="1"/>
</dbReference>
<dbReference type="Pfam" id="PF01113">
    <property type="entry name" value="DapB_N"/>
    <property type="match status" value="1"/>
</dbReference>
<sequence length="287" mass="30429">MRGVVASASSTSEDLAVMVNSCSGKMGNATACAVVQAGLTLVPFSFNSEPGIVAVEGVAVDLVPPDRRSEVVAKVKATYKNLIVVDYTLPDVVADNCEFYASSGLNFVVGTTGGDRERMQRVAEEAGVYAVIAPNMGKQIVAVQAMVEMLGTRFPGAFSGYKLSVVESHQRSKVDTSGTAKAVVASMGDLGCQPFKETDIEKLRDDDASHQRLGVPYNAMGGHAFHTYTLTSPEGDVEVAIKHNVVGRKVYAEGTVDACIFLSRQAATGSGKRIFNMVDVLESGFMR</sequence>
<evidence type="ECO:0000256" key="5">
    <source>
        <dbReference type="ARBA" id="ARBA00023002"/>
    </source>
</evidence>
<evidence type="ECO:0000256" key="4">
    <source>
        <dbReference type="ARBA" id="ARBA00022915"/>
    </source>
</evidence>
<evidence type="ECO:0000259" key="13">
    <source>
        <dbReference type="Pfam" id="PF05173"/>
    </source>
</evidence>
<evidence type="ECO:0000256" key="10">
    <source>
        <dbReference type="ARBA" id="ARBA00049080"/>
    </source>
</evidence>
<keyword evidence="7" id="KW-0457">Lysine biosynthesis</keyword>
<comment type="similarity">
    <text evidence="1">Belongs to the DapB family.</text>
</comment>
<proteinExistence type="inferred from homology"/>
<keyword evidence="6" id="KW-0520">NAD</keyword>
<evidence type="ECO:0000256" key="2">
    <source>
        <dbReference type="ARBA" id="ARBA00022605"/>
    </source>
</evidence>
<accession>A0A061R4T2</accession>
<dbReference type="SUPFAM" id="SSF51735">
    <property type="entry name" value="NAD(P)-binding Rossmann-fold domains"/>
    <property type="match status" value="1"/>
</dbReference>
<dbReference type="AlphaFoldDB" id="A0A061R4T2"/>
<name>A0A061R4T2_9CHLO</name>
<comment type="pathway">
    <text evidence="8">Amino-acid biosynthesis; L-lysine biosynthesis via DAP pathway; (S)-tetrahydrodipicolinate from L-aspartate: step 4/4.</text>
</comment>
<dbReference type="GO" id="GO:0070402">
    <property type="term" value="F:NADPH binding"/>
    <property type="evidence" value="ECO:0007669"/>
    <property type="project" value="InterPro"/>
</dbReference>
<comment type="catalytic activity">
    <reaction evidence="11">
        <text>(S)-2,3,4,5-tetrahydrodipicolinate + NAD(+) + H2O = (2S,4S)-4-hydroxy-2,3,4,5-tetrahydrodipicolinate + NADH + H(+)</text>
        <dbReference type="Rhea" id="RHEA:35323"/>
        <dbReference type="ChEBI" id="CHEBI:15377"/>
        <dbReference type="ChEBI" id="CHEBI:15378"/>
        <dbReference type="ChEBI" id="CHEBI:16845"/>
        <dbReference type="ChEBI" id="CHEBI:57540"/>
        <dbReference type="ChEBI" id="CHEBI:57945"/>
        <dbReference type="ChEBI" id="CHEBI:67139"/>
        <dbReference type="EC" id="1.17.1.8"/>
    </reaction>
</comment>
<evidence type="ECO:0000256" key="11">
    <source>
        <dbReference type="ARBA" id="ARBA00049396"/>
    </source>
</evidence>
<evidence type="ECO:0000313" key="14">
    <source>
        <dbReference type="EMBL" id="JAC65536.1"/>
    </source>
</evidence>
<keyword evidence="2" id="KW-0028">Amino-acid biosynthesis</keyword>
<evidence type="ECO:0000256" key="7">
    <source>
        <dbReference type="ARBA" id="ARBA00023154"/>
    </source>
</evidence>
<evidence type="ECO:0000259" key="12">
    <source>
        <dbReference type="Pfam" id="PF01113"/>
    </source>
</evidence>
<dbReference type="InterPro" id="IPR022663">
    <property type="entry name" value="DapB_C"/>
</dbReference>
<evidence type="ECO:0000256" key="9">
    <source>
        <dbReference type="ARBA" id="ARBA00038983"/>
    </source>
</evidence>
<keyword evidence="4" id="KW-0220">Diaminopimelate biosynthesis</keyword>